<dbReference type="EC" id="2.3.1.109" evidence="4"/>
<organism evidence="4 5">
    <name type="scientific">Kushneria aurantia</name>
    <dbReference type="NCBI Taxonomy" id="504092"/>
    <lineage>
        <taxon>Bacteria</taxon>
        <taxon>Pseudomonadati</taxon>
        <taxon>Pseudomonadota</taxon>
        <taxon>Gammaproteobacteria</taxon>
        <taxon>Oceanospirillales</taxon>
        <taxon>Halomonadaceae</taxon>
        <taxon>Kushneria</taxon>
    </lineage>
</organism>
<evidence type="ECO:0000256" key="2">
    <source>
        <dbReference type="ARBA" id="ARBA00022679"/>
    </source>
</evidence>
<evidence type="ECO:0000256" key="3">
    <source>
        <dbReference type="ARBA" id="ARBA00023315"/>
    </source>
</evidence>
<gene>
    <name evidence="4" type="ORF">ACFFHW_17475</name>
</gene>
<accession>A0ABV6G9V8</accession>
<proteinExistence type="predicted"/>
<evidence type="ECO:0000256" key="1">
    <source>
        <dbReference type="ARBA" id="ARBA00022503"/>
    </source>
</evidence>
<dbReference type="GO" id="GO:0008791">
    <property type="term" value="F:arginine N-succinyltransferase activity"/>
    <property type="evidence" value="ECO:0007669"/>
    <property type="project" value="UniProtKB-EC"/>
</dbReference>
<dbReference type="InterPro" id="IPR016181">
    <property type="entry name" value="Acyl_CoA_acyltransferase"/>
</dbReference>
<sequence length="343" mass="37683">MTLLARSATLDDLDALLALAQDASPALTNLPPDRERLAARLESSSRAFQSEATAPEDVALTLVVEDDDGEVLGTATLKPLAGGREVYYTYRRETLIHASQQLDVRREVDILSISHEMSHATLLCALATRRDHPARGEIKRLLRAARLALVAAVPERFAPLLFVALPGYQSGGRSPFWEGVGRHFFSREFEEVHRAASLGSKSFIGEVMPPFPLYQPLLDDAARDAIGRVHPLHSEALEGWQREGFTPSRHVDLLDGGPLLEAGRDHLPRPRRCPARLRDQPAERGEGEMLLASQRDGGFRALLSTGATLDEQGRCVVDAGRAQRLGVDNDTPLLVLERRECAC</sequence>
<dbReference type="PANTHER" id="PTHR30420">
    <property type="entry name" value="N-SUCCINYLARGININE DIHYDROLASE"/>
    <property type="match status" value="1"/>
</dbReference>
<dbReference type="SUPFAM" id="SSF55729">
    <property type="entry name" value="Acyl-CoA N-acyltransferases (Nat)"/>
    <property type="match status" value="1"/>
</dbReference>
<dbReference type="Proteomes" id="UP001589814">
    <property type="component" value="Unassembled WGS sequence"/>
</dbReference>
<comment type="caution">
    <text evidence="4">The sequence shown here is derived from an EMBL/GenBank/DDBJ whole genome shotgun (WGS) entry which is preliminary data.</text>
</comment>
<dbReference type="Gene3D" id="3.40.630.30">
    <property type="match status" value="1"/>
</dbReference>
<dbReference type="RefSeq" id="WP_019952024.1">
    <property type="nucleotide sequence ID" value="NZ_JBHLVX010000067.1"/>
</dbReference>
<keyword evidence="2 4" id="KW-0808">Transferase</keyword>
<dbReference type="PANTHER" id="PTHR30420:SF1">
    <property type="entry name" value="ARGININE N-SUCCINYLTRANSFERASE"/>
    <property type="match status" value="1"/>
</dbReference>
<protein>
    <submittedName>
        <fullName evidence="4">Arginine N-succinyltransferase</fullName>
        <ecNumber evidence="4">2.3.1.109</ecNumber>
    </submittedName>
</protein>
<keyword evidence="3 4" id="KW-0012">Acyltransferase</keyword>
<keyword evidence="5" id="KW-1185">Reference proteome</keyword>
<reference evidence="4 5" key="1">
    <citation type="submission" date="2024-09" db="EMBL/GenBank/DDBJ databases">
        <authorList>
            <person name="Sun Q."/>
            <person name="Mori K."/>
        </authorList>
    </citation>
    <scope>NUCLEOTIDE SEQUENCE [LARGE SCALE GENOMIC DNA]</scope>
    <source>
        <strain evidence="4 5">CCM 7415</strain>
    </source>
</reference>
<dbReference type="InterPro" id="IPR007041">
    <property type="entry name" value="Arg_succinylTrfase_AstA/AruG"/>
</dbReference>
<dbReference type="Pfam" id="PF04958">
    <property type="entry name" value="AstA"/>
    <property type="match status" value="1"/>
</dbReference>
<dbReference type="EMBL" id="JBHLVX010000067">
    <property type="protein sequence ID" value="MFC0269757.1"/>
    <property type="molecule type" value="Genomic_DNA"/>
</dbReference>
<evidence type="ECO:0000313" key="4">
    <source>
        <dbReference type="EMBL" id="MFC0269757.1"/>
    </source>
</evidence>
<evidence type="ECO:0000313" key="5">
    <source>
        <dbReference type="Proteomes" id="UP001589814"/>
    </source>
</evidence>
<keyword evidence="1" id="KW-0056">Arginine metabolism</keyword>
<name>A0ABV6G9V8_9GAMM</name>